<reference evidence="2" key="1">
    <citation type="journal article" date="2012" name="Nature">
        <title>The oyster genome reveals stress adaptation and complexity of shell formation.</title>
        <authorList>
            <person name="Zhang G."/>
            <person name="Fang X."/>
            <person name="Guo X."/>
            <person name="Li L."/>
            <person name="Luo R."/>
            <person name="Xu F."/>
            <person name="Yang P."/>
            <person name="Zhang L."/>
            <person name="Wang X."/>
            <person name="Qi H."/>
            <person name="Xiong Z."/>
            <person name="Que H."/>
            <person name="Xie Y."/>
            <person name="Holland P.W."/>
            <person name="Paps J."/>
            <person name="Zhu Y."/>
            <person name="Wu F."/>
            <person name="Chen Y."/>
            <person name="Wang J."/>
            <person name="Peng C."/>
            <person name="Meng J."/>
            <person name="Yang L."/>
            <person name="Liu J."/>
            <person name="Wen B."/>
            <person name="Zhang N."/>
            <person name="Huang Z."/>
            <person name="Zhu Q."/>
            <person name="Feng Y."/>
            <person name="Mount A."/>
            <person name="Hedgecock D."/>
            <person name="Xu Z."/>
            <person name="Liu Y."/>
            <person name="Domazet-Loso T."/>
            <person name="Du Y."/>
            <person name="Sun X."/>
            <person name="Zhang S."/>
            <person name="Liu B."/>
            <person name="Cheng P."/>
            <person name="Jiang X."/>
            <person name="Li J."/>
            <person name="Fan D."/>
            <person name="Wang W."/>
            <person name="Fu W."/>
            <person name="Wang T."/>
            <person name="Wang B."/>
            <person name="Zhang J."/>
            <person name="Peng Z."/>
            <person name="Li Y."/>
            <person name="Li N."/>
            <person name="Wang J."/>
            <person name="Chen M."/>
            <person name="He Y."/>
            <person name="Tan F."/>
            <person name="Song X."/>
            <person name="Zheng Q."/>
            <person name="Huang R."/>
            <person name="Yang H."/>
            <person name="Du X."/>
            <person name="Chen L."/>
            <person name="Yang M."/>
            <person name="Gaffney P.M."/>
            <person name="Wang S."/>
            <person name="Luo L."/>
            <person name="She Z."/>
            <person name="Ming Y."/>
            <person name="Huang W."/>
            <person name="Zhang S."/>
            <person name="Huang B."/>
            <person name="Zhang Y."/>
            <person name="Qu T."/>
            <person name="Ni P."/>
            <person name="Miao G."/>
            <person name="Wang J."/>
            <person name="Wang Q."/>
            <person name="Steinberg C.E."/>
            <person name="Wang H."/>
            <person name="Li N."/>
            <person name="Qian L."/>
            <person name="Zhang G."/>
            <person name="Li Y."/>
            <person name="Yang H."/>
            <person name="Liu X."/>
            <person name="Wang J."/>
            <person name="Yin Y."/>
            <person name="Wang J."/>
        </authorList>
    </citation>
    <scope>NUCLEOTIDE SEQUENCE [LARGE SCALE GENOMIC DNA]</scope>
    <source>
        <strain evidence="2">05x7-T-G4-1.051#20</strain>
    </source>
</reference>
<dbReference type="InterPro" id="IPR006623">
    <property type="entry name" value="THEG"/>
</dbReference>
<dbReference type="InterPro" id="IPR042401">
    <property type="entry name" value="SPMAP2-like"/>
</dbReference>
<dbReference type="EMBL" id="JH816220">
    <property type="protein sequence ID" value="EKC19361.1"/>
    <property type="molecule type" value="Genomic_DNA"/>
</dbReference>
<dbReference type="PANTHER" id="PTHR15901">
    <property type="entry name" value="TESTICULAR HAPLOID EXPRESSED GENE PROTEIN"/>
    <property type="match status" value="1"/>
</dbReference>
<sequence>MANLPFVLAYGPQRVPTFYLIHFTPTFPHPVRTAHDRCRSRRILYHLDGLNGTLRSKLDNDNRLSDAIDCGATDNSPFSGNLNSPRSKLQTQYYRPFVFSPFTDHVASARVQELSKHRTPNQHGWRGDRPTPIWGVSEGAQKVDAGPRLVSLSQHKEPHPQYLFDRTAYMTVNEGAKKANPSERLDVLSKPRDRRDRDKFGVITLETSWGQYNPVLPAAKTAQCTPHVEALAEPKKYHPRFAGEKPVQWDVNESALKAIANLRLQQLSRPRSRTMIKDDYDPYRVTLAARRAHATPRIDELCVPIPRKVRPKKVA</sequence>
<organism evidence="2">
    <name type="scientific">Magallana gigas</name>
    <name type="common">Pacific oyster</name>
    <name type="synonym">Crassostrea gigas</name>
    <dbReference type="NCBI Taxonomy" id="29159"/>
    <lineage>
        <taxon>Eukaryota</taxon>
        <taxon>Metazoa</taxon>
        <taxon>Spiralia</taxon>
        <taxon>Lophotrochozoa</taxon>
        <taxon>Mollusca</taxon>
        <taxon>Bivalvia</taxon>
        <taxon>Autobranchia</taxon>
        <taxon>Pteriomorphia</taxon>
        <taxon>Ostreida</taxon>
        <taxon>Ostreoidea</taxon>
        <taxon>Ostreidae</taxon>
        <taxon>Magallana</taxon>
    </lineage>
</organism>
<dbReference type="Pfam" id="PF14912">
    <property type="entry name" value="THEG"/>
    <property type="match status" value="2"/>
</dbReference>
<gene>
    <name evidence="2" type="ORF">CGI_10008770</name>
</gene>
<protein>
    <recommendedName>
        <fullName evidence="3">Testicular haploid expressed gene protein</fullName>
    </recommendedName>
</protein>
<evidence type="ECO:0000256" key="1">
    <source>
        <dbReference type="ARBA" id="ARBA00022737"/>
    </source>
</evidence>
<keyword evidence="1" id="KW-0677">Repeat</keyword>
<dbReference type="SMART" id="SM00705">
    <property type="entry name" value="THEG"/>
    <property type="match status" value="5"/>
</dbReference>
<name>K1QCW3_MAGGI</name>
<dbReference type="InParanoid" id="K1QCW3"/>
<evidence type="ECO:0008006" key="3">
    <source>
        <dbReference type="Google" id="ProtNLM"/>
    </source>
</evidence>
<dbReference type="GO" id="GO:0007283">
    <property type="term" value="P:spermatogenesis"/>
    <property type="evidence" value="ECO:0007669"/>
    <property type="project" value="TreeGrafter"/>
</dbReference>
<dbReference type="PANTHER" id="PTHR15901:SF16">
    <property type="entry name" value="TESTICULAR HAPLOID EXPRESSED GENE PROTEIN"/>
    <property type="match status" value="1"/>
</dbReference>
<evidence type="ECO:0000313" key="2">
    <source>
        <dbReference type="EMBL" id="EKC19361.1"/>
    </source>
</evidence>
<dbReference type="AlphaFoldDB" id="K1QCW3"/>
<proteinExistence type="predicted"/>
<accession>K1QCW3</accession>
<dbReference type="HOGENOM" id="CLU_883525_0_0_1"/>